<keyword evidence="2" id="KW-1185">Reference proteome</keyword>
<dbReference type="Gene3D" id="3.90.320.10">
    <property type="match status" value="1"/>
</dbReference>
<reference evidence="1 2" key="1">
    <citation type="submission" date="2015-11" db="EMBL/GenBank/DDBJ databases">
        <title>Bacteriophages of Xanthomonas arboricola pv. juglandis: Characterization of two phages.</title>
        <authorList>
            <person name="Domotor D."/>
            <person name="Frank T."/>
            <person name="Rakhely G."/>
            <person name="Doffkay Z."/>
            <person name="Schneider G."/>
            <person name="Kovacs T."/>
        </authorList>
    </citation>
    <scope>NUCLEOTIDE SEQUENCE [LARGE SCALE GENOMIC DNA]</scope>
</reference>
<dbReference type="EMBL" id="KU197014">
    <property type="protein sequence ID" value="AMW36196.1"/>
    <property type="molecule type" value="Genomic_DNA"/>
</dbReference>
<sequence>MLEEIDAYCKRAYDDGHRNHLGGSLIGHDCRRYLWYNFRWVLHTKFSGRMLRLFNRGHREEDRFVEWLRGAGFTVWTHDETKPKKADGTFPQFRIVGAKGHFGGSLDGIALFPPGWGIDKPVLLEFKTNGTGAGFNKLVANGMKLEKSQHFAQTCTYGADENYQFEWCLYMNINKNDDTIHVELVKLDWNQGKANKRKAEEIIESQTPPPRISENPTYYKCKTCDFHGVCHLNQAVEINCRSCKNAKPIENGEWICTLPAHINNGPIPIDVIKRGCNMHYTIAEEPGTHNVV</sequence>
<evidence type="ECO:0000313" key="2">
    <source>
        <dbReference type="Proteomes" id="UP000225190"/>
    </source>
</evidence>
<protein>
    <submittedName>
        <fullName evidence="1">Exonuclease</fullName>
    </submittedName>
</protein>
<dbReference type="InterPro" id="IPR011604">
    <property type="entry name" value="PDDEXK-like_dom_sf"/>
</dbReference>
<keyword evidence="1" id="KW-0378">Hydrolase</keyword>
<keyword evidence="1" id="KW-0540">Nuclease</keyword>
<dbReference type="GO" id="GO:0004527">
    <property type="term" value="F:exonuclease activity"/>
    <property type="evidence" value="ECO:0007669"/>
    <property type="project" value="UniProtKB-KW"/>
</dbReference>
<organism evidence="1 2">
    <name type="scientific">Xanthomonas phage XAJ2</name>
    <dbReference type="NCBI Taxonomy" id="1775249"/>
    <lineage>
        <taxon>Viruses</taxon>
        <taxon>Duplodnaviria</taxon>
        <taxon>Heunggongvirae</taxon>
        <taxon>Uroviricota</taxon>
        <taxon>Caudoviricetes</taxon>
        <taxon>Caudoviricetes incertae sedis</taxon>
        <taxon>Xajduovirus</taxon>
        <taxon>Xajduovirus XAJ2</taxon>
    </lineage>
</organism>
<dbReference type="Proteomes" id="UP000225190">
    <property type="component" value="Segment"/>
</dbReference>
<accession>A0A1I9L2K9</accession>
<proteinExistence type="predicted"/>
<evidence type="ECO:0000313" key="1">
    <source>
        <dbReference type="EMBL" id="AMW36196.1"/>
    </source>
</evidence>
<keyword evidence="1" id="KW-0269">Exonuclease</keyword>
<name>A0A1I9L2K9_9CAUD</name>